<protein>
    <submittedName>
        <fullName evidence="1">Uncharacterized protein</fullName>
    </submittedName>
</protein>
<feature type="non-terminal residue" evidence="1">
    <location>
        <position position="1"/>
    </location>
</feature>
<feature type="non-terminal residue" evidence="1">
    <location>
        <position position="250"/>
    </location>
</feature>
<sequence length="250" mass="27606">YDFDLDAYLPTMVDRDEDAWRGDWVPFDPPAGPITPYQDRQWTALDGTTFSDSAVDTHPVVTRGRRFGRMSMGDHLAARAEALRNWFDIPTLLHEVPTTEDDVEVSSEPFTADSAVYLFYSHGGPGKLGLKLHGKRSVWLDEEQGGRYIGGLREVREAPAGHRISLEICYGASPGDLTRIQQQHLPVPRVDDPLEHVSLAQHVANVSGRETEAFNTTTATRGTSSRADSHVLMDTPGGVAGRAVRFLPEP</sequence>
<reference evidence="1 2" key="1">
    <citation type="submission" date="2020-03" db="EMBL/GenBank/DDBJ databases">
        <title>WGS of actinomycetes isolated from Thailand.</title>
        <authorList>
            <person name="Thawai C."/>
        </authorList>
    </citation>
    <scope>NUCLEOTIDE SEQUENCE [LARGE SCALE GENOMIC DNA]</scope>
    <source>
        <strain evidence="1 2">PLAI 1-29</strain>
    </source>
</reference>
<evidence type="ECO:0000313" key="1">
    <source>
        <dbReference type="EMBL" id="NJQ03990.1"/>
    </source>
</evidence>
<dbReference type="EMBL" id="JAATEN010000058">
    <property type="protein sequence ID" value="NJQ03990.1"/>
    <property type="molecule type" value="Genomic_DNA"/>
</dbReference>
<organism evidence="1 2">
    <name type="scientific">Streptomyces zingiberis</name>
    <dbReference type="NCBI Taxonomy" id="2053010"/>
    <lineage>
        <taxon>Bacteria</taxon>
        <taxon>Bacillati</taxon>
        <taxon>Actinomycetota</taxon>
        <taxon>Actinomycetes</taxon>
        <taxon>Kitasatosporales</taxon>
        <taxon>Streptomycetaceae</taxon>
        <taxon>Streptomyces</taxon>
    </lineage>
</organism>
<proteinExistence type="predicted"/>
<name>A0ABX1C271_9ACTN</name>
<accession>A0ABX1C271</accession>
<gene>
    <name evidence="1" type="ORF">HCK00_26670</name>
</gene>
<dbReference type="RefSeq" id="WP_168104610.1">
    <property type="nucleotide sequence ID" value="NZ_JAATEN010000058.1"/>
</dbReference>
<dbReference type="Proteomes" id="UP000695264">
    <property type="component" value="Unassembled WGS sequence"/>
</dbReference>
<comment type="caution">
    <text evidence="1">The sequence shown here is derived from an EMBL/GenBank/DDBJ whole genome shotgun (WGS) entry which is preliminary data.</text>
</comment>
<keyword evidence="2" id="KW-1185">Reference proteome</keyword>
<evidence type="ECO:0000313" key="2">
    <source>
        <dbReference type="Proteomes" id="UP000695264"/>
    </source>
</evidence>